<reference evidence="2 3" key="1">
    <citation type="submission" date="2019-09" db="EMBL/GenBank/DDBJ databases">
        <title>Draft Whole-Genome sequence of Blastochloris sulfoviridis DSM 729.</title>
        <authorList>
            <person name="Meyer T.E."/>
            <person name="Kyndt J.A."/>
        </authorList>
    </citation>
    <scope>NUCLEOTIDE SEQUENCE [LARGE SCALE GENOMIC DNA]</scope>
    <source>
        <strain evidence="2 3">DSM 729</strain>
    </source>
</reference>
<protein>
    <submittedName>
        <fullName evidence="2">Gfo/Idh/MocA family oxidoreductase</fullName>
    </submittedName>
</protein>
<dbReference type="InterPro" id="IPR000683">
    <property type="entry name" value="Gfo/Idh/MocA-like_OxRdtase_N"/>
</dbReference>
<dbReference type="RefSeq" id="WP_150096584.1">
    <property type="nucleotide sequence ID" value="NZ_VWPL01000006.1"/>
</dbReference>
<dbReference type="Proteomes" id="UP000323886">
    <property type="component" value="Unassembled WGS sequence"/>
</dbReference>
<evidence type="ECO:0000313" key="3">
    <source>
        <dbReference type="Proteomes" id="UP000323886"/>
    </source>
</evidence>
<dbReference type="PANTHER" id="PTHR43377:SF1">
    <property type="entry name" value="BILIVERDIN REDUCTASE A"/>
    <property type="match status" value="1"/>
</dbReference>
<dbReference type="Gene3D" id="3.30.360.10">
    <property type="entry name" value="Dihydrodipicolinate Reductase, domain 2"/>
    <property type="match status" value="1"/>
</dbReference>
<dbReference type="PANTHER" id="PTHR43377">
    <property type="entry name" value="BILIVERDIN REDUCTASE A"/>
    <property type="match status" value="1"/>
</dbReference>
<accession>A0A5M6I2Y9</accession>
<proteinExistence type="predicted"/>
<evidence type="ECO:0000313" key="2">
    <source>
        <dbReference type="EMBL" id="KAA5602533.1"/>
    </source>
</evidence>
<gene>
    <name evidence="2" type="ORF">F1193_05040</name>
</gene>
<comment type="caution">
    <text evidence="2">The sequence shown here is derived from an EMBL/GenBank/DDBJ whole genome shotgun (WGS) entry which is preliminary data.</text>
</comment>
<feature type="domain" description="Gfo/Idh/MocA-like oxidoreductase N-terminal" evidence="1">
    <location>
        <begin position="51"/>
        <end position="159"/>
    </location>
</feature>
<sequence length="375" mass="42605">MAGRYMLREARKVFRFLEIYGVGRVIYKVNGRIRTHISFPTWRLRKATEGVGIIGCGQFAYSTIAYYLAEKGISIYTCYDTDIDRSKSFAKAHNVSKISKSIDEVISENEKKYIYIASNHASHAEYAVNALIRGHYVHCEKPVAVSVDQLAELRRAVKSGCGHLFAGYNRPFSGAIRLLKSVIKDAPGPLTLSCFVVGHFLPADHWYRNKGEGTRICGNAGHWIDLAVHILCWGTLPDKWGIHLTWSNPDVRDENVVITLVSERGDLINIVMSARAEPFEGINETINLQIGGVSAKIDDFRSLTIWDDDKIIRRKYFPKDVGHKMSVLQMFCRDPAREWREVEISTLLMLCIAEMVERGYNFKSFSIAEECRRIC</sequence>
<organism evidence="2 3">
    <name type="scientific">Blastochloris sulfoviridis</name>
    <dbReference type="NCBI Taxonomy" id="50712"/>
    <lineage>
        <taxon>Bacteria</taxon>
        <taxon>Pseudomonadati</taxon>
        <taxon>Pseudomonadota</taxon>
        <taxon>Alphaproteobacteria</taxon>
        <taxon>Hyphomicrobiales</taxon>
        <taxon>Blastochloridaceae</taxon>
        <taxon>Blastochloris</taxon>
    </lineage>
</organism>
<name>A0A5M6I2Y9_9HYPH</name>
<evidence type="ECO:0000259" key="1">
    <source>
        <dbReference type="Pfam" id="PF01408"/>
    </source>
</evidence>
<dbReference type="Pfam" id="PF01408">
    <property type="entry name" value="GFO_IDH_MocA"/>
    <property type="match status" value="1"/>
</dbReference>
<dbReference type="InterPro" id="IPR051450">
    <property type="entry name" value="Gfo/Idh/MocA_Oxidoreductases"/>
</dbReference>
<dbReference type="OrthoDB" id="9792935at2"/>
<keyword evidence="3" id="KW-1185">Reference proteome</keyword>
<dbReference type="InterPro" id="IPR036291">
    <property type="entry name" value="NAD(P)-bd_dom_sf"/>
</dbReference>
<dbReference type="EMBL" id="VWPL01000006">
    <property type="protein sequence ID" value="KAA5602533.1"/>
    <property type="molecule type" value="Genomic_DNA"/>
</dbReference>
<dbReference type="SUPFAM" id="SSF51735">
    <property type="entry name" value="NAD(P)-binding Rossmann-fold domains"/>
    <property type="match status" value="1"/>
</dbReference>
<dbReference type="AlphaFoldDB" id="A0A5M6I2Y9"/>
<dbReference type="GO" id="GO:0000166">
    <property type="term" value="F:nucleotide binding"/>
    <property type="evidence" value="ECO:0007669"/>
    <property type="project" value="InterPro"/>
</dbReference>
<dbReference type="Gene3D" id="3.40.50.720">
    <property type="entry name" value="NAD(P)-binding Rossmann-like Domain"/>
    <property type="match status" value="1"/>
</dbReference>